<evidence type="ECO:0000313" key="1">
    <source>
        <dbReference type="EMBL" id="GAA5526255.1"/>
    </source>
</evidence>
<dbReference type="Proteomes" id="UP001428290">
    <property type="component" value="Unassembled WGS sequence"/>
</dbReference>
<evidence type="ECO:0000313" key="2">
    <source>
        <dbReference type="Proteomes" id="UP001428290"/>
    </source>
</evidence>
<organism evidence="1 2">
    <name type="scientific">Herpetosiphon gulosus</name>
    <dbReference type="NCBI Taxonomy" id="1973496"/>
    <lineage>
        <taxon>Bacteria</taxon>
        <taxon>Bacillati</taxon>
        <taxon>Chloroflexota</taxon>
        <taxon>Chloroflexia</taxon>
        <taxon>Herpetosiphonales</taxon>
        <taxon>Herpetosiphonaceae</taxon>
        <taxon>Herpetosiphon</taxon>
    </lineage>
</organism>
<protein>
    <submittedName>
        <fullName evidence="1">Uncharacterized protein</fullName>
    </submittedName>
</protein>
<proteinExistence type="predicted"/>
<gene>
    <name evidence="1" type="ORF">Hgul01_00027</name>
</gene>
<accession>A0ABP9WVU4</accession>
<sequence length="38" mass="4192">MASRQHAVAEVCSSNATIKIREQDEARLFLYVEIGVGV</sequence>
<name>A0ABP9WVU4_9CHLR</name>
<reference evidence="1 2" key="1">
    <citation type="submission" date="2024-02" db="EMBL/GenBank/DDBJ databases">
        <title>Herpetosiphon gulosus NBRC 112829.</title>
        <authorList>
            <person name="Ichikawa N."/>
            <person name="Katano-Makiyama Y."/>
            <person name="Hidaka K."/>
        </authorList>
    </citation>
    <scope>NUCLEOTIDE SEQUENCE [LARGE SCALE GENOMIC DNA]</scope>
    <source>
        <strain evidence="1 2">NBRC 112829</strain>
    </source>
</reference>
<dbReference type="EMBL" id="BAABRU010000001">
    <property type="protein sequence ID" value="GAA5526255.1"/>
    <property type="molecule type" value="Genomic_DNA"/>
</dbReference>
<keyword evidence="2" id="KW-1185">Reference proteome</keyword>
<comment type="caution">
    <text evidence="1">The sequence shown here is derived from an EMBL/GenBank/DDBJ whole genome shotgun (WGS) entry which is preliminary data.</text>
</comment>